<comment type="caution">
    <text evidence="1">The sequence shown here is derived from an EMBL/GenBank/DDBJ whole genome shotgun (WGS) entry which is preliminary data.</text>
</comment>
<sequence length="44" mass="5190">MGRAIADDLTVRGNEKLYERTVRRRVQHMIFEIPQGNAREYSLV</sequence>
<proteinExistence type="predicted"/>
<organism evidence="1 2">
    <name type="scientific">Sulfitobacter sediminis</name>
    <dbReference type="NCBI Taxonomy" id="3234186"/>
    <lineage>
        <taxon>Bacteria</taxon>
        <taxon>Pseudomonadati</taxon>
        <taxon>Pseudomonadota</taxon>
        <taxon>Alphaproteobacteria</taxon>
        <taxon>Rhodobacterales</taxon>
        <taxon>Roseobacteraceae</taxon>
        <taxon>Sulfitobacter</taxon>
    </lineage>
</organism>
<evidence type="ECO:0000313" key="2">
    <source>
        <dbReference type="Proteomes" id="UP001556098"/>
    </source>
</evidence>
<dbReference type="EMBL" id="JBFNXX010000026">
    <property type="protein sequence ID" value="MEW9921961.1"/>
    <property type="molecule type" value="Genomic_DNA"/>
</dbReference>
<reference evidence="1 2" key="1">
    <citation type="submission" date="2024-07" db="EMBL/GenBank/DDBJ databases">
        <title>Marimonas sp.nov., isolated from tidal-flat sediment.</title>
        <authorList>
            <person name="Jayan J.N."/>
            <person name="Lee S.S."/>
        </authorList>
    </citation>
    <scope>NUCLEOTIDE SEQUENCE [LARGE SCALE GENOMIC DNA]</scope>
    <source>
        <strain evidence="1 2">MJW-29</strain>
    </source>
</reference>
<keyword evidence="2" id="KW-1185">Reference proteome</keyword>
<name>A0ABV3RTH3_9RHOB</name>
<evidence type="ECO:0000313" key="1">
    <source>
        <dbReference type="EMBL" id="MEW9921961.1"/>
    </source>
</evidence>
<gene>
    <name evidence="1" type="ORF">AB2B41_20335</name>
</gene>
<dbReference type="Proteomes" id="UP001556098">
    <property type="component" value="Unassembled WGS sequence"/>
</dbReference>
<protein>
    <submittedName>
        <fullName evidence="1">Uncharacterized protein</fullName>
    </submittedName>
</protein>
<accession>A0ABV3RTH3</accession>
<dbReference type="RefSeq" id="WP_367879660.1">
    <property type="nucleotide sequence ID" value="NZ_JBFNXX010000026.1"/>
</dbReference>